<keyword evidence="5 8" id="KW-1133">Transmembrane helix</keyword>
<dbReference type="GO" id="GO:0046872">
    <property type="term" value="F:metal ion binding"/>
    <property type="evidence" value="ECO:0007669"/>
    <property type="project" value="UniProtKB-KW"/>
</dbReference>
<feature type="transmembrane region" description="Helical" evidence="8">
    <location>
        <begin position="174"/>
        <end position="193"/>
    </location>
</feature>
<dbReference type="CDD" id="cd06853">
    <property type="entry name" value="GT_WecA_like"/>
    <property type="match status" value="1"/>
</dbReference>
<name>A0A1G2PC37_9BACT</name>
<evidence type="ECO:0008006" key="11">
    <source>
        <dbReference type="Google" id="ProtNLM"/>
    </source>
</evidence>
<keyword evidence="2" id="KW-1003">Cell membrane</keyword>
<organism evidence="9 10">
    <name type="scientific">Candidatus Terrybacteria bacterium RIFCSPHIGHO2_01_FULL_43_35</name>
    <dbReference type="NCBI Taxonomy" id="1802361"/>
    <lineage>
        <taxon>Bacteria</taxon>
        <taxon>Candidatus Terryibacteriota</taxon>
    </lineage>
</organism>
<reference evidence="9 10" key="1">
    <citation type="journal article" date="2016" name="Nat. Commun.">
        <title>Thousands of microbial genomes shed light on interconnected biogeochemical processes in an aquifer system.</title>
        <authorList>
            <person name="Anantharaman K."/>
            <person name="Brown C.T."/>
            <person name="Hug L.A."/>
            <person name="Sharon I."/>
            <person name="Castelle C.J."/>
            <person name="Probst A.J."/>
            <person name="Thomas B.C."/>
            <person name="Singh A."/>
            <person name="Wilkins M.J."/>
            <person name="Karaoz U."/>
            <person name="Brodie E.L."/>
            <person name="Williams K.H."/>
            <person name="Hubbard S.S."/>
            <person name="Banfield J.F."/>
        </authorList>
    </citation>
    <scope>NUCLEOTIDE SEQUENCE [LARGE SCALE GENOMIC DNA]</scope>
</reference>
<dbReference type="PANTHER" id="PTHR22926:SF3">
    <property type="entry name" value="UNDECAPRENYL-PHOSPHATE ALPHA-N-ACETYLGLUCOSAMINYL 1-PHOSPHATE TRANSFERASE"/>
    <property type="match status" value="1"/>
</dbReference>
<evidence type="ECO:0000256" key="7">
    <source>
        <dbReference type="PIRSR" id="PIRSR600715-1"/>
    </source>
</evidence>
<feature type="binding site" evidence="7">
    <location>
        <position position="166"/>
    </location>
    <ligand>
        <name>Mg(2+)</name>
        <dbReference type="ChEBI" id="CHEBI:18420"/>
    </ligand>
</feature>
<evidence type="ECO:0000256" key="4">
    <source>
        <dbReference type="ARBA" id="ARBA00022692"/>
    </source>
</evidence>
<feature type="transmembrane region" description="Helical" evidence="8">
    <location>
        <begin position="49"/>
        <end position="68"/>
    </location>
</feature>
<keyword evidence="7" id="KW-0479">Metal-binding</keyword>
<dbReference type="PANTHER" id="PTHR22926">
    <property type="entry name" value="PHOSPHO-N-ACETYLMURAMOYL-PENTAPEPTIDE-TRANSFERASE"/>
    <property type="match status" value="1"/>
</dbReference>
<feature type="transmembrane region" description="Helical" evidence="8">
    <location>
        <begin position="199"/>
        <end position="217"/>
    </location>
</feature>
<dbReference type="GO" id="GO:0016780">
    <property type="term" value="F:phosphotransferase activity, for other substituted phosphate groups"/>
    <property type="evidence" value="ECO:0007669"/>
    <property type="project" value="InterPro"/>
</dbReference>
<evidence type="ECO:0000256" key="6">
    <source>
        <dbReference type="ARBA" id="ARBA00023136"/>
    </source>
</evidence>
<dbReference type="Pfam" id="PF00953">
    <property type="entry name" value="Glycos_transf_4"/>
    <property type="match status" value="1"/>
</dbReference>
<gene>
    <name evidence="9" type="ORF">A2828_01385</name>
</gene>
<sequence length="346" mass="37547">MFFSYIFLPTITAIFLSLSLTAFIRFLALRLKVLSRLGSRHAGLHAKPMLGGAAIFLTFVLITVFYPGLVITKIIAAIIAATLLLIVVGIVDDIKPLSWQTQLYAQLAACFVIVASGVRLFYINNPFGGVLKLDQWQVNFPGVDSIPILGTIFIVIWLLVFANAFNWLDGIDGLASGVGSIAFIILALLSLTASVFQPPVAILSSILAGATLGFFIWNFPKAKIYLGGSSIAIGFILGAMSVFAGAKVATTFLVFAIPLIDVLWVIAGRFMRRKSIFVGDATHLHHRLLKRGWSEKKILVFLLVITSVAGVLSIIFAGIAKFIIILLFILGTVLSFLFIDKNLKSV</sequence>
<feature type="transmembrane region" description="Helical" evidence="8">
    <location>
        <begin position="322"/>
        <end position="339"/>
    </location>
</feature>
<evidence type="ECO:0000256" key="3">
    <source>
        <dbReference type="ARBA" id="ARBA00022679"/>
    </source>
</evidence>
<dbReference type="GO" id="GO:0005886">
    <property type="term" value="C:plasma membrane"/>
    <property type="evidence" value="ECO:0007669"/>
    <property type="project" value="UniProtKB-SubCell"/>
</dbReference>
<keyword evidence="7" id="KW-0460">Magnesium</keyword>
<feature type="transmembrane region" description="Helical" evidence="8">
    <location>
        <begin position="224"/>
        <end position="243"/>
    </location>
</feature>
<evidence type="ECO:0000256" key="1">
    <source>
        <dbReference type="ARBA" id="ARBA00004651"/>
    </source>
</evidence>
<comment type="subcellular location">
    <subcellularLocation>
        <location evidence="1">Cell membrane</location>
        <topology evidence="1">Multi-pass membrane protein</topology>
    </subcellularLocation>
</comment>
<feature type="transmembrane region" description="Helical" evidence="8">
    <location>
        <begin position="103"/>
        <end position="122"/>
    </location>
</feature>
<accession>A0A1G2PC37</accession>
<dbReference type="GO" id="GO:0044038">
    <property type="term" value="P:cell wall macromolecule biosynthetic process"/>
    <property type="evidence" value="ECO:0007669"/>
    <property type="project" value="TreeGrafter"/>
</dbReference>
<feature type="transmembrane region" description="Helical" evidence="8">
    <location>
        <begin position="6"/>
        <end position="28"/>
    </location>
</feature>
<feature type="transmembrane region" description="Helical" evidence="8">
    <location>
        <begin position="298"/>
        <end position="316"/>
    </location>
</feature>
<evidence type="ECO:0000256" key="5">
    <source>
        <dbReference type="ARBA" id="ARBA00022989"/>
    </source>
</evidence>
<keyword evidence="4 8" id="KW-0812">Transmembrane</keyword>
<dbReference type="GO" id="GO:0009103">
    <property type="term" value="P:lipopolysaccharide biosynthetic process"/>
    <property type="evidence" value="ECO:0007669"/>
    <property type="project" value="TreeGrafter"/>
</dbReference>
<protein>
    <recommendedName>
        <fullName evidence="11">Undecaprenyl-phosphate alpha-N-acetylglucosaminyl 1-phosphate transferase</fullName>
    </recommendedName>
</protein>
<feature type="transmembrane region" description="Helical" evidence="8">
    <location>
        <begin position="249"/>
        <end position="267"/>
    </location>
</feature>
<evidence type="ECO:0000313" key="10">
    <source>
        <dbReference type="Proteomes" id="UP000178869"/>
    </source>
</evidence>
<comment type="caution">
    <text evidence="9">The sequence shown here is derived from an EMBL/GenBank/DDBJ whole genome shotgun (WGS) entry which is preliminary data.</text>
</comment>
<evidence type="ECO:0000256" key="2">
    <source>
        <dbReference type="ARBA" id="ARBA00022475"/>
    </source>
</evidence>
<evidence type="ECO:0000313" key="9">
    <source>
        <dbReference type="EMBL" id="OHA45906.1"/>
    </source>
</evidence>
<keyword evidence="3" id="KW-0808">Transferase</keyword>
<comment type="cofactor">
    <cofactor evidence="7">
        <name>Mg(2+)</name>
        <dbReference type="ChEBI" id="CHEBI:18420"/>
    </cofactor>
</comment>
<feature type="transmembrane region" description="Helical" evidence="8">
    <location>
        <begin position="142"/>
        <end position="162"/>
    </location>
</feature>
<dbReference type="GO" id="GO:0071555">
    <property type="term" value="P:cell wall organization"/>
    <property type="evidence" value="ECO:0007669"/>
    <property type="project" value="TreeGrafter"/>
</dbReference>
<dbReference type="InterPro" id="IPR000715">
    <property type="entry name" value="Glycosyl_transferase_4"/>
</dbReference>
<feature type="transmembrane region" description="Helical" evidence="8">
    <location>
        <begin position="74"/>
        <end position="91"/>
    </location>
</feature>
<keyword evidence="6 8" id="KW-0472">Membrane</keyword>
<proteinExistence type="predicted"/>
<dbReference type="AlphaFoldDB" id="A0A1G2PC37"/>
<evidence type="ECO:0000256" key="8">
    <source>
        <dbReference type="SAM" id="Phobius"/>
    </source>
</evidence>
<dbReference type="EMBL" id="MHSR01000025">
    <property type="protein sequence ID" value="OHA45906.1"/>
    <property type="molecule type" value="Genomic_DNA"/>
</dbReference>
<dbReference type="Proteomes" id="UP000178869">
    <property type="component" value="Unassembled WGS sequence"/>
</dbReference>